<evidence type="ECO:0000313" key="2">
    <source>
        <dbReference type="EMBL" id="QDT35172.1"/>
    </source>
</evidence>
<dbReference type="EMBL" id="CP036267">
    <property type="protein sequence ID" value="QDT35172.1"/>
    <property type="molecule type" value="Genomic_DNA"/>
</dbReference>
<evidence type="ECO:0000256" key="1">
    <source>
        <dbReference type="SAM" id="Coils"/>
    </source>
</evidence>
<keyword evidence="3" id="KW-1185">Reference proteome</keyword>
<sequence>MIDYQSVVDEIRYAIQSEDCELTDDLRSANAQYVEACRDINKRLRRVEELLNAGLRSEAIQFGEGPPNVIEVVSVLSFPEAEEWSGVVLLYDLPAAEKIKISIVEQLSEAQLIEEPLQNLLARHRRLSLARAPLQMRLDVLRQLRQEDPETYTWDEDVRTFEQARFKEMATVAKEAHQVGDKEQLKQVFDELNSGKWLEPAPKKLIASLRKSLASHSKKAARQEVEELAEQLEQAFSELDIEQAKSLRTRWLQVSREAALPHDAPTFVSVAPVLGWISDEEEREANEKAYELAVSRLEILLNDGGSIEELESLEHEILSLEKAVPDLLANRLENRLETLRMGEVRSHRLKLGGVVAVLVLLTTVVSILGYRQVRSNAVTTLANHVEHLLDEEQYDKAEAALNSRSDVLQWPKLLNLQTRLDQEVESESNRVKQLDRLSQLIEEADSYEAAMQLIEQATPFVKTTDDELEMQRISSEWDNRNRQEMLAKQREVQDAISQVTSQLISAEAELSADPQSESLQKKLTEIGAAFPSILAKSKGLDSSISGQINSLSSRHKHLIDERKKLVELFTKRSNVTTAALITKSPIDVKSDIEDYRQALEQYANVIEDEDSSKLLASVASEAELWSAGLEWSELTRSWSKQWPTSPNEVASRIQSCETFLNDYPTAPDLELLNKYITQLKSIERRVPITGDTSPKLKDKLTKILATPLIADSWILQTKQGKRYYLPEEKKINSGLFRFSHFVGYGADELRECGDVKFSDLKNFSAVRSPCSEVADWAQRELNEVDAANWNEFCKDLADSILNNGQMNAFLKLDLLRRVLEMAAEGDVFLSEALKAHIDILQGAQISPVARWMNPDDLEGKAATSEASQVLEKMSRLKGFDEVWKEAANSQAAMGRQLDSETIMVGWIRASVPQVSMETQWESKGAWDLYVAFTDAEKTSSQWRNIGEVKTGKIELKSSAKSFVVPGRPVFAMPREVASP</sequence>
<evidence type="ECO:0000313" key="3">
    <source>
        <dbReference type="Proteomes" id="UP000315724"/>
    </source>
</evidence>
<reference evidence="2 3" key="1">
    <citation type="submission" date="2019-02" db="EMBL/GenBank/DDBJ databases">
        <title>Deep-cultivation of Planctomycetes and their phenomic and genomic characterization uncovers novel biology.</title>
        <authorList>
            <person name="Wiegand S."/>
            <person name="Jogler M."/>
            <person name="Boedeker C."/>
            <person name="Pinto D."/>
            <person name="Vollmers J."/>
            <person name="Rivas-Marin E."/>
            <person name="Kohn T."/>
            <person name="Peeters S.H."/>
            <person name="Heuer A."/>
            <person name="Rast P."/>
            <person name="Oberbeckmann S."/>
            <person name="Bunk B."/>
            <person name="Jeske O."/>
            <person name="Meyerdierks A."/>
            <person name="Storesund J.E."/>
            <person name="Kallscheuer N."/>
            <person name="Luecker S."/>
            <person name="Lage O.M."/>
            <person name="Pohl T."/>
            <person name="Merkel B.J."/>
            <person name="Hornburger P."/>
            <person name="Mueller R.-W."/>
            <person name="Bruemmer F."/>
            <person name="Labrenz M."/>
            <person name="Spormann A.M."/>
            <person name="Op den Camp H."/>
            <person name="Overmann J."/>
            <person name="Amann R."/>
            <person name="Jetten M.S.M."/>
            <person name="Mascher T."/>
            <person name="Medema M.H."/>
            <person name="Devos D.P."/>
            <person name="Kaster A.-K."/>
            <person name="Ovreas L."/>
            <person name="Rohde M."/>
            <person name="Galperin M.Y."/>
            <person name="Jogler C."/>
        </authorList>
    </citation>
    <scope>NUCLEOTIDE SEQUENCE [LARGE SCALE GENOMIC DNA]</scope>
    <source>
        <strain evidence="2 3">Mal48</strain>
    </source>
</reference>
<dbReference type="KEGG" id="tpol:Mal48_44480"/>
<dbReference type="RefSeq" id="WP_145204303.1">
    <property type="nucleotide sequence ID" value="NZ_CP036267.1"/>
</dbReference>
<proteinExistence type="predicted"/>
<name>A0A517QU62_9PLAN</name>
<feature type="coiled-coil region" evidence="1">
    <location>
        <begin position="211"/>
        <end position="245"/>
    </location>
</feature>
<protein>
    <submittedName>
        <fullName evidence="2">Uncharacterized protein</fullName>
    </submittedName>
</protein>
<dbReference type="Proteomes" id="UP000315724">
    <property type="component" value="Chromosome"/>
</dbReference>
<keyword evidence="1" id="KW-0175">Coiled coil</keyword>
<dbReference type="OrthoDB" id="261911at2"/>
<gene>
    <name evidence="2" type="ORF">Mal48_44480</name>
</gene>
<organism evidence="2 3">
    <name type="scientific">Thalassoglobus polymorphus</name>
    <dbReference type="NCBI Taxonomy" id="2527994"/>
    <lineage>
        <taxon>Bacteria</taxon>
        <taxon>Pseudomonadati</taxon>
        <taxon>Planctomycetota</taxon>
        <taxon>Planctomycetia</taxon>
        <taxon>Planctomycetales</taxon>
        <taxon>Planctomycetaceae</taxon>
        <taxon>Thalassoglobus</taxon>
    </lineage>
</organism>
<dbReference type="AlphaFoldDB" id="A0A517QU62"/>
<accession>A0A517QU62</accession>